<organism evidence="1 2">
    <name type="scientific">Neolentinus lepideus HHB14362 ss-1</name>
    <dbReference type="NCBI Taxonomy" id="1314782"/>
    <lineage>
        <taxon>Eukaryota</taxon>
        <taxon>Fungi</taxon>
        <taxon>Dikarya</taxon>
        <taxon>Basidiomycota</taxon>
        <taxon>Agaricomycotina</taxon>
        <taxon>Agaricomycetes</taxon>
        <taxon>Gloeophyllales</taxon>
        <taxon>Gloeophyllaceae</taxon>
        <taxon>Neolentinus</taxon>
    </lineage>
</organism>
<dbReference type="EMBL" id="KV425597">
    <property type="protein sequence ID" value="KZT22259.1"/>
    <property type="molecule type" value="Genomic_DNA"/>
</dbReference>
<dbReference type="AlphaFoldDB" id="A0A165QD57"/>
<sequence length="219" mass="23890">MQPCRALRRPQNASNMLIAGVEHLISHLLPLHIACVVVVEAPKALTEDSRTFLQNMLTVRRDEGKTTTSLSSQIACRRPREHARLSYDRDSNSIVAIEDGFSVVFKLHLADNVTSLVPKLSLPFGPHAQSKVGGRSQRQSALQNGDEFVWGRQRLSATPVLMASAPSFMISSLNSGPGSSSIIGSVAINVQAVTGNLQFRSFGTRRPSRGVNPCHWKPI</sequence>
<dbReference type="OrthoDB" id="94039at2759"/>
<gene>
    <name evidence="1" type="ORF">NEOLEDRAFT_663591</name>
</gene>
<dbReference type="Proteomes" id="UP000076761">
    <property type="component" value="Unassembled WGS sequence"/>
</dbReference>
<accession>A0A165QD57</accession>
<dbReference type="InParanoid" id="A0A165QD57"/>
<evidence type="ECO:0000313" key="1">
    <source>
        <dbReference type="EMBL" id="KZT22259.1"/>
    </source>
</evidence>
<protein>
    <submittedName>
        <fullName evidence="1">Uncharacterized protein</fullName>
    </submittedName>
</protein>
<evidence type="ECO:0000313" key="2">
    <source>
        <dbReference type="Proteomes" id="UP000076761"/>
    </source>
</evidence>
<name>A0A165QD57_9AGAM</name>
<keyword evidence="2" id="KW-1185">Reference proteome</keyword>
<proteinExistence type="predicted"/>
<reference evidence="1 2" key="1">
    <citation type="journal article" date="2016" name="Mol. Biol. Evol.">
        <title>Comparative Genomics of Early-Diverging Mushroom-Forming Fungi Provides Insights into the Origins of Lignocellulose Decay Capabilities.</title>
        <authorList>
            <person name="Nagy L.G."/>
            <person name="Riley R."/>
            <person name="Tritt A."/>
            <person name="Adam C."/>
            <person name="Daum C."/>
            <person name="Floudas D."/>
            <person name="Sun H."/>
            <person name="Yadav J.S."/>
            <person name="Pangilinan J."/>
            <person name="Larsson K.H."/>
            <person name="Matsuura K."/>
            <person name="Barry K."/>
            <person name="Labutti K."/>
            <person name="Kuo R."/>
            <person name="Ohm R.A."/>
            <person name="Bhattacharya S.S."/>
            <person name="Shirouzu T."/>
            <person name="Yoshinaga Y."/>
            <person name="Martin F.M."/>
            <person name="Grigoriev I.V."/>
            <person name="Hibbett D.S."/>
        </authorList>
    </citation>
    <scope>NUCLEOTIDE SEQUENCE [LARGE SCALE GENOMIC DNA]</scope>
    <source>
        <strain evidence="1 2">HHB14362 ss-1</strain>
    </source>
</reference>